<evidence type="ECO:0000259" key="4">
    <source>
        <dbReference type="SMART" id="SM00922"/>
    </source>
</evidence>
<evidence type="ECO:0000256" key="3">
    <source>
        <dbReference type="ARBA" id="ARBA00022842"/>
    </source>
</evidence>
<sequence>MTITAGAPVPVDAVEAAAYTIPTDAPESDGTLAWDSTTLVLATVRAGGATGIGYTYAGTAVATVIRDKLAGVVTRQDALQPPARWAQMLHAVRNLGRPGVVAQAIAAVDIALWDLRSRLLGEPLVVALGAVHESTPIYGSGGFTSYDNDTLREQLTGWVSAGIPRVKIKVGRHPDVDTARLGAARAAIGSGTELYVDANGAYSRKQARLWAHRFDDHDVRWFEEPVSSDDLEGLHQLCQHGPAGMDIAAGEYGYDLPYFQRMLDAGAVDCLQVDVTRCLGITGVLRVAALCDARSLDVSLHCAPQISAHVGAAVWHLRHLEYFHDHVRIEGMAFDGVLDPRPGGVLRPDRSAPGHGLSVKRADLDRFRVS</sequence>
<dbReference type="Proteomes" id="UP000179734">
    <property type="component" value="Unassembled WGS sequence"/>
</dbReference>
<gene>
    <name evidence="5" type="ORF">BKN37_10775</name>
</gene>
<dbReference type="GO" id="GO:0016836">
    <property type="term" value="F:hydro-lyase activity"/>
    <property type="evidence" value="ECO:0007669"/>
    <property type="project" value="TreeGrafter"/>
</dbReference>
<dbReference type="SUPFAM" id="SSF51604">
    <property type="entry name" value="Enolase C-terminal domain-like"/>
    <property type="match status" value="1"/>
</dbReference>
<dbReference type="PANTHER" id="PTHR13794:SF58">
    <property type="entry name" value="MITOCHONDRIAL ENOLASE SUPERFAMILY MEMBER 1"/>
    <property type="match status" value="1"/>
</dbReference>
<dbReference type="SFLD" id="SFLDS00001">
    <property type="entry name" value="Enolase"/>
    <property type="match status" value="1"/>
</dbReference>
<dbReference type="SMART" id="SM00922">
    <property type="entry name" value="MR_MLE"/>
    <property type="match status" value="1"/>
</dbReference>
<dbReference type="InterPro" id="IPR013341">
    <property type="entry name" value="Mandelate_racemase_N_dom"/>
</dbReference>
<feature type="domain" description="Mandelate racemase/muconate lactonizing enzyme C-terminal" evidence="4">
    <location>
        <begin position="148"/>
        <end position="244"/>
    </location>
</feature>
<dbReference type="CDD" id="cd03328">
    <property type="entry name" value="MR_like_3"/>
    <property type="match status" value="1"/>
</dbReference>
<dbReference type="Pfam" id="PF02746">
    <property type="entry name" value="MR_MLE_N"/>
    <property type="match status" value="1"/>
</dbReference>
<name>A0A1S1NF32_9MYCO</name>
<keyword evidence="3" id="KW-0460">Magnesium</keyword>
<evidence type="ECO:0000256" key="2">
    <source>
        <dbReference type="ARBA" id="ARBA00022723"/>
    </source>
</evidence>
<keyword evidence="6" id="KW-1185">Reference proteome</keyword>
<accession>A0A1S1NF32</accession>
<dbReference type="AlphaFoldDB" id="A0A1S1NF32"/>
<dbReference type="Gene3D" id="3.30.390.10">
    <property type="entry name" value="Enolase-like, N-terminal domain"/>
    <property type="match status" value="1"/>
</dbReference>
<dbReference type="GO" id="GO:0016052">
    <property type="term" value="P:carbohydrate catabolic process"/>
    <property type="evidence" value="ECO:0007669"/>
    <property type="project" value="TreeGrafter"/>
</dbReference>
<comment type="caution">
    <text evidence="5">The sequence shown here is derived from an EMBL/GenBank/DDBJ whole genome shotgun (WGS) entry which is preliminary data.</text>
</comment>
<dbReference type="SFLD" id="SFLDG00179">
    <property type="entry name" value="mandelate_racemase"/>
    <property type="match status" value="1"/>
</dbReference>
<evidence type="ECO:0000313" key="5">
    <source>
        <dbReference type="EMBL" id="OHV04260.1"/>
    </source>
</evidence>
<organism evidence="5 6">
    <name type="scientific">Mycobacterium talmoniae</name>
    <dbReference type="NCBI Taxonomy" id="1858794"/>
    <lineage>
        <taxon>Bacteria</taxon>
        <taxon>Bacillati</taxon>
        <taxon>Actinomycetota</taxon>
        <taxon>Actinomycetes</taxon>
        <taxon>Mycobacteriales</taxon>
        <taxon>Mycobacteriaceae</taxon>
        <taxon>Mycobacterium</taxon>
    </lineage>
</organism>
<dbReference type="Gene3D" id="3.20.20.120">
    <property type="entry name" value="Enolase-like C-terminal domain"/>
    <property type="match status" value="1"/>
</dbReference>
<proteinExistence type="predicted"/>
<evidence type="ECO:0000313" key="6">
    <source>
        <dbReference type="Proteomes" id="UP000179734"/>
    </source>
</evidence>
<dbReference type="InterPro" id="IPR029017">
    <property type="entry name" value="Enolase-like_N"/>
</dbReference>
<reference evidence="5 6" key="1">
    <citation type="submission" date="2016-10" db="EMBL/GenBank/DDBJ databases">
        <title>Genome sequence of Mycobacterium talmonii.</title>
        <authorList>
            <person name="Greninger A.L."/>
            <person name="Elliott B."/>
            <person name="Vasireddy S."/>
            <person name="Vasireddy R."/>
        </authorList>
    </citation>
    <scope>NUCLEOTIDE SEQUENCE [LARGE SCALE GENOMIC DNA]</scope>
    <source>
        <strain evidence="6">NE-TNMC-100812</strain>
    </source>
</reference>
<keyword evidence="2" id="KW-0479">Metal-binding</keyword>
<dbReference type="InterPro" id="IPR036849">
    <property type="entry name" value="Enolase-like_C_sf"/>
</dbReference>
<dbReference type="InterPro" id="IPR046945">
    <property type="entry name" value="RHMD-like"/>
</dbReference>
<dbReference type="PANTHER" id="PTHR13794">
    <property type="entry name" value="ENOLASE SUPERFAMILY, MANDELATE RACEMASE"/>
    <property type="match status" value="1"/>
</dbReference>
<dbReference type="EMBL" id="MLQM01000045">
    <property type="protein sequence ID" value="OHV04260.1"/>
    <property type="molecule type" value="Genomic_DNA"/>
</dbReference>
<dbReference type="Pfam" id="PF13378">
    <property type="entry name" value="MR_MLE_C"/>
    <property type="match status" value="1"/>
</dbReference>
<dbReference type="RefSeq" id="WP_071025372.1">
    <property type="nucleotide sequence ID" value="NZ_MLQM01000045.1"/>
</dbReference>
<protein>
    <submittedName>
        <fullName evidence="5">Mandelate racemase</fullName>
    </submittedName>
</protein>
<dbReference type="GO" id="GO:0000287">
    <property type="term" value="F:magnesium ion binding"/>
    <property type="evidence" value="ECO:0007669"/>
    <property type="project" value="TreeGrafter"/>
</dbReference>
<comment type="cofactor">
    <cofactor evidence="1">
        <name>Mg(2+)</name>
        <dbReference type="ChEBI" id="CHEBI:18420"/>
    </cofactor>
</comment>
<evidence type="ECO:0000256" key="1">
    <source>
        <dbReference type="ARBA" id="ARBA00001946"/>
    </source>
</evidence>
<dbReference type="SUPFAM" id="SSF54826">
    <property type="entry name" value="Enolase N-terminal domain-like"/>
    <property type="match status" value="1"/>
</dbReference>
<dbReference type="InterPro" id="IPR013342">
    <property type="entry name" value="Mandelate_racemase_C"/>
</dbReference>
<dbReference type="InterPro" id="IPR029065">
    <property type="entry name" value="Enolase_C-like"/>
</dbReference>